<feature type="transmembrane region" description="Helical" evidence="6">
    <location>
        <begin position="182"/>
        <end position="203"/>
    </location>
</feature>
<dbReference type="PANTHER" id="PTHR30086">
    <property type="entry name" value="ARGININE EXPORTER PROTEIN ARGO"/>
    <property type="match status" value="1"/>
</dbReference>
<dbReference type="InterPro" id="IPR001123">
    <property type="entry name" value="LeuE-type"/>
</dbReference>
<sequence length="208" mass="21833">MPIELWLAFVAASAVLLIIPGPTILTVISYSMAQGRRANVPLVAAVALGDSTALVVSLLGLGALLAASAFWFTVVKWAGGLYLIYLGIKLLRAGISPSKLAAAPVSSSRWKLFANTYLVTALNPKGIVFFVAFLPQFISAGAPVNQQLWILAITFVAMATLNATLYAVFASSARKLLSSPTALRRFNMAGGSLLSAAGVWALLARRPG</sequence>
<evidence type="ECO:0000256" key="4">
    <source>
        <dbReference type="ARBA" id="ARBA00022989"/>
    </source>
</evidence>
<evidence type="ECO:0000313" key="8">
    <source>
        <dbReference type="Proteomes" id="UP000515240"/>
    </source>
</evidence>
<dbReference type="PANTHER" id="PTHR30086:SF20">
    <property type="entry name" value="ARGININE EXPORTER PROTEIN ARGO-RELATED"/>
    <property type="match status" value="1"/>
</dbReference>
<feature type="transmembrane region" description="Helical" evidence="6">
    <location>
        <begin position="112"/>
        <end position="135"/>
    </location>
</feature>
<dbReference type="GO" id="GO:0005886">
    <property type="term" value="C:plasma membrane"/>
    <property type="evidence" value="ECO:0007669"/>
    <property type="project" value="UniProtKB-SubCell"/>
</dbReference>
<keyword evidence="8" id="KW-1185">Reference proteome</keyword>
<reference evidence="7 8" key="1">
    <citation type="journal article" date="2020" name="G3 (Bethesda)">
        <title>CeMbio - The Caenorhabditis elegans Microbiome Resource.</title>
        <authorList>
            <person name="Dirksen P."/>
            <person name="Assie A."/>
            <person name="Zimmermann J."/>
            <person name="Zhang F."/>
            <person name="Tietje A.M."/>
            <person name="Marsh S.A."/>
            <person name="Felix M.A."/>
            <person name="Shapira M."/>
            <person name="Kaleta C."/>
            <person name="Schulenburg H."/>
            <person name="Samuel B."/>
        </authorList>
    </citation>
    <scope>NUCLEOTIDE SEQUENCE [LARGE SCALE GENOMIC DNA]</scope>
    <source>
        <strain evidence="7 8">BIGb0172</strain>
    </source>
</reference>
<evidence type="ECO:0000256" key="3">
    <source>
        <dbReference type="ARBA" id="ARBA00022692"/>
    </source>
</evidence>
<feature type="transmembrane region" description="Helical" evidence="6">
    <location>
        <begin position="147"/>
        <end position="170"/>
    </location>
</feature>
<name>A0A7G5EHP5_9BURK</name>
<dbReference type="Proteomes" id="UP000515240">
    <property type="component" value="Chromosome"/>
</dbReference>
<evidence type="ECO:0000313" key="7">
    <source>
        <dbReference type="EMBL" id="QMV73520.1"/>
    </source>
</evidence>
<protein>
    <submittedName>
        <fullName evidence="7">LysE family translocator</fullName>
    </submittedName>
</protein>
<keyword evidence="2" id="KW-1003">Cell membrane</keyword>
<gene>
    <name evidence="7" type="ORF">HS961_12165</name>
</gene>
<evidence type="ECO:0000256" key="1">
    <source>
        <dbReference type="ARBA" id="ARBA00004651"/>
    </source>
</evidence>
<dbReference type="RefSeq" id="WP_182322293.1">
    <property type="nucleotide sequence ID" value="NZ_CP058554.1"/>
</dbReference>
<organism evidence="7 8">
    <name type="scientific">Comamonas piscis</name>
    <dbReference type="NCBI Taxonomy" id="1562974"/>
    <lineage>
        <taxon>Bacteria</taxon>
        <taxon>Pseudomonadati</taxon>
        <taxon>Pseudomonadota</taxon>
        <taxon>Betaproteobacteria</taxon>
        <taxon>Burkholderiales</taxon>
        <taxon>Comamonadaceae</taxon>
        <taxon>Comamonas</taxon>
    </lineage>
</organism>
<dbReference type="PIRSF" id="PIRSF006324">
    <property type="entry name" value="LeuE"/>
    <property type="match status" value="1"/>
</dbReference>
<feature type="transmembrane region" description="Helical" evidence="6">
    <location>
        <begin position="42"/>
        <end position="64"/>
    </location>
</feature>
<evidence type="ECO:0000256" key="6">
    <source>
        <dbReference type="SAM" id="Phobius"/>
    </source>
</evidence>
<evidence type="ECO:0000256" key="5">
    <source>
        <dbReference type="ARBA" id="ARBA00023136"/>
    </source>
</evidence>
<dbReference type="AlphaFoldDB" id="A0A7G5EHP5"/>
<feature type="transmembrane region" description="Helical" evidence="6">
    <location>
        <begin position="6"/>
        <end position="30"/>
    </location>
</feature>
<keyword evidence="5 6" id="KW-0472">Membrane</keyword>
<comment type="subcellular location">
    <subcellularLocation>
        <location evidence="1">Cell membrane</location>
        <topology evidence="1">Multi-pass membrane protein</topology>
    </subcellularLocation>
</comment>
<dbReference type="Pfam" id="PF01810">
    <property type="entry name" value="LysE"/>
    <property type="match status" value="1"/>
</dbReference>
<proteinExistence type="predicted"/>
<dbReference type="KEGG" id="cpis:HS961_12165"/>
<evidence type="ECO:0000256" key="2">
    <source>
        <dbReference type="ARBA" id="ARBA00022475"/>
    </source>
</evidence>
<keyword evidence="4 6" id="KW-1133">Transmembrane helix</keyword>
<accession>A0A7G5EHP5</accession>
<keyword evidence="3 6" id="KW-0812">Transmembrane</keyword>
<dbReference type="EMBL" id="CP058554">
    <property type="protein sequence ID" value="QMV73520.1"/>
    <property type="molecule type" value="Genomic_DNA"/>
</dbReference>
<dbReference type="GO" id="GO:0015171">
    <property type="term" value="F:amino acid transmembrane transporter activity"/>
    <property type="evidence" value="ECO:0007669"/>
    <property type="project" value="TreeGrafter"/>
</dbReference>